<evidence type="ECO:0000313" key="1">
    <source>
        <dbReference type="EMBL" id="KAJ4442931.1"/>
    </source>
</evidence>
<proteinExistence type="predicted"/>
<name>A0ABQ8T8S9_PERAM</name>
<reference evidence="1 2" key="1">
    <citation type="journal article" date="2022" name="Allergy">
        <title>Genome assembly and annotation of Periplaneta americana reveal a comprehensive cockroach allergen profile.</title>
        <authorList>
            <person name="Wang L."/>
            <person name="Xiong Q."/>
            <person name="Saelim N."/>
            <person name="Wang L."/>
            <person name="Nong W."/>
            <person name="Wan A.T."/>
            <person name="Shi M."/>
            <person name="Liu X."/>
            <person name="Cao Q."/>
            <person name="Hui J.H.L."/>
            <person name="Sookrung N."/>
            <person name="Leung T.F."/>
            <person name="Tungtrongchitr A."/>
            <person name="Tsui S.K.W."/>
        </authorList>
    </citation>
    <scope>NUCLEOTIDE SEQUENCE [LARGE SCALE GENOMIC DNA]</scope>
    <source>
        <strain evidence="1">PWHHKU_190912</strain>
    </source>
</reference>
<gene>
    <name evidence="1" type="ORF">ANN_04528</name>
</gene>
<keyword evidence="2" id="KW-1185">Reference proteome</keyword>
<comment type="caution">
    <text evidence="1">The sequence shown here is derived from an EMBL/GenBank/DDBJ whole genome shotgun (WGS) entry which is preliminary data.</text>
</comment>
<organism evidence="1 2">
    <name type="scientific">Periplaneta americana</name>
    <name type="common">American cockroach</name>
    <name type="synonym">Blatta americana</name>
    <dbReference type="NCBI Taxonomy" id="6978"/>
    <lineage>
        <taxon>Eukaryota</taxon>
        <taxon>Metazoa</taxon>
        <taxon>Ecdysozoa</taxon>
        <taxon>Arthropoda</taxon>
        <taxon>Hexapoda</taxon>
        <taxon>Insecta</taxon>
        <taxon>Pterygota</taxon>
        <taxon>Neoptera</taxon>
        <taxon>Polyneoptera</taxon>
        <taxon>Dictyoptera</taxon>
        <taxon>Blattodea</taxon>
        <taxon>Blattoidea</taxon>
        <taxon>Blattidae</taxon>
        <taxon>Blattinae</taxon>
        <taxon>Periplaneta</taxon>
    </lineage>
</organism>
<accession>A0ABQ8T8S9</accession>
<dbReference type="Proteomes" id="UP001148838">
    <property type="component" value="Unassembled WGS sequence"/>
</dbReference>
<dbReference type="EMBL" id="JAJSOF020000013">
    <property type="protein sequence ID" value="KAJ4442931.1"/>
    <property type="molecule type" value="Genomic_DNA"/>
</dbReference>
<evidence type="ECO:0000313" key="2">
    <source>
        <dbReference type="Proteomes" id="UP001148838"/>
    </source>
</evidence>
<protein>
    <submittedName>
        <fullName evidence="1">Uncharacterized protein</fullName>
    </submittedName>
</protein>
<sequence length="189" mass="21308">MVFGEMTPSIHHRLSDICLTVGWIDRNGPVIRPQRTPDLTSLELFLWDHMDILMHATLVNDEEGLRNRILATEDSMHAIQGIFERIRQGVRDENSSDAGSWIASCCCLVNCPKTGLYLTSDTKKALLMRIVMELLRFKHISERFSVSDRRTSEHSTRYSALFEKNVASLSLVSLAFALRGSVRTAAASI</sequence>